<evidence type="ECO:0000313" key="1">
    <source>
        <dbReference type="EMBL" id="QHV97296.1"/>
    </source>
</evidence>
<proteinExistence type="predicted"/>
<gene>
    <name evidence="1" type="ORF">GJR95_20805</name>
</gene>
<dbReference type="Proteomes" id="UP000464577">
    <property type="component" value="Chromosome"/>
</dbReference>
<reference evidence="1 2" key="1">
    <citation type="submission" date="2019-11" db="EMBL/GenBank/DDBJ databases">
        <title>Spirosoma endbachense sp. nov., isolated from a natural salt meadow.</title>
        <authorList>
            <person name="Rojas J."/>
            <person name="Ambika Manirajan B."/>
            <person name="Ratering S."/>
            <person name="Suarez C."/>
            <person name="Geissler-Plaum R."/>
            <person name="Schnell S."/>
        </authorList>
    </citation>
    <scope>NUCLEOTIDE SEQUENCE [LARGE SCALE GENOMIC DNA]</scope>
    <source>
        <strain evidence="1 2">I-24</strain>
    </source>
</reference>
<protein>
    <submittedName>
        <fullName evidence="1">Uncharacterized protein</fullName>
    </submittedName>
</protein>
<dbReference type="KEGG" id="senf:GJR95_20805"/>
<dbReference type="RefSeq" id="WP_162387707.1">
    <property type="nucleotide sequence ID" value="NZ_CP045997.1"/>
</dbReference>
<accession>A0A6P1W0U0</accession>
<dbReference type="AlphaFoldDB" id="A0A6P1W0U0"/>
<evidence type="ECO:0000313" key="2">
    <source>
        <dbReference type="Proteomes" id="UP000464577"/>
    </source>
</evidence>
<keyword evidence="2" id="KW-1185">Reference proteome</keyword>
<organism evidence="1 2">
    <name type="scientific">Spirosoma endbachense</name>
    <dbReference type="NCBI Taxonomy" id="2666025"/>
    <lineage>
        <taxon>Bacteria</taxon>
        <taxon>Pseudomonadati</taxon>
        <taxon>Bacteroidota</taxon>
        <taxon>Cytophagia</taxon>
        <taxon>Cytophagales</taxon>
        <taxon>Cytophagaceae</taxon>
        <taxon>Spirosoma</taxon>
    </lineage>
</organism>
<sequence>MGRLISLFTDYSQLENRVTNYCGLLLKLLYEDSPRRFSDLLDKLTEGTGNLIIGPVFEQQQRQQKSVPDLVISQQAFTIAVETKLNDWFYDEQLVNHLQGLRTHSGTLILFLLSNFESDPRDKFQIQINQAKQKNILLIPLSYEHLLEALEKVCITDYLRGLIDDFREFIDSKGLLPRWKYLLDVVNCAGTLHEIEAGVYLCPDTGGAYRHKRARYFGPYANKAVRQIFEVDAVATVSTGLEEVSFKWINRPEADKEALTTKAREYVAQFRLDDNRHTPIQVFVLGKRQKRISKKTRLRVCYLPSCTSGMLLLAPPMKPSWRPI</sequence>
<dbReference type="EMBL" id="CP045997">
    <property type="protein sequence ID" value="QHV97296.1"/>
    <property type="molecule type" value="Genomic_DNA"/>
</dbReference>
<name>A0A6P1W0U0_9BACT</name>